<dbReference type="Proteomes" id="UP000293360">
    <property type="component" value="Unassembled WGS sequence"/>
</dbReference>
<keyword evidence="3" id="KW-1185">Reference proteome</keyword>
<protein>
    <recommendedName>
        <fullName evidence="4">CHAT domain-containing protein</fullName>
    </recommendedName>
</protein>
<reference evidence="2 3" key="1">
    <citation type="submission" date="2018-06" db="EMBL/GenBank/DDBJ databases">
        <title>Complete Genomes of Monosporascus.</title>
        <authorList>
            <person name="Robinson A.J."/>
            <person name="Natvig D.O."/>
        </authorList>
    </citation>
    <scope>NUCLEOTIDE SEQUENCE [LARGE SCALE GENOMIC DNA]</scope>
    <source>
        <strain evidence="2 3">CBS 110550</strain>
    </source>
</reference>
<feature type="region of interest" description="Disordered" evidence="1">
    <location>
        <begin position="53"/>
        <end position="72"/>
    </location>
</feature>
<sequence length="121" mass="12852">MPFHVAGTHSESSTENAYSRAISSYTPSIKTLAHAGKRASGTEAISGSLLITTMSTTPQSEPESQKPNDLPSVTEEKNIVLDVTGAHLLINPMGQPSVDQVIDGLRDCSIAHFTCHGFTDI</sequence>
<comment type="caution">
    <text evidence="2">The sequence shown here is derived from an EMBL/GenBank/DDBJ whole genome shotgun (WGS) entry which is preliminary data.</text>
</comment>
<gene>
    <name evidence="2" type="ORF">DL764_009821</name>
</gene>
<organism evidence="2 3">
    <name type="scientific">Monosporascus ibericus</name>
    <dbReference type="NCBI Taxonomy" id="155417"/>
    <lineage>
        <taxon>Eukaryota</taxon>
        <taxon>Fungi</taxon>
        <taxon>Dikarya</taxon>
        <taxon>Ascomycota</taxon>
        <taxon>Pezizomycotina</taxon>
        <taxon>Sordariomycetes</taxon>
        <taxon>Xylariomycetidae</taxon>
        <taxon>Xylariales</taxon>
        <taxon>Xylariales incertae sedis</taxon>
        <taxon>Monosporascus</taxon>
    </lineage>
</organism>
<evidence type="ECO:0000313" key="3">
    <source>
        <dbReference type="Proteomes" id="UP000293360"/>
    </source>
</evidence>
<dbReference type="OrthoDB" id="9991317at2759"/>
<name>A0A4Q4STZ9_9PEZI</name>
<dbReference type="STRING" id="155417.A0A4Q4STZ9"/>
<feature type="compositionally biased region" description="Polar residues" evidence="1">
    <location>
        <begin position="53"/>
        <end position="67"/>
    </location>
</feature>
<accession>A0A4Q4STZ9</accession>
<evidence type="ECO:0000256" key="1">
    <source>
        <dbReference type="SAM" id="MobiDB-lite"/>
    </source>
</evidence>
<dbReference type="AlphaFoldDB" id="A0A4Q4STZ9"/>
<evidence type="ECO:0008006" key="4">
    <source>
        <dbReference type="Google" id="ProtNLM"/>
    </source>
</evidence>
<evidence type="ECO:0000313" key="2">
    <source>
        <dbReference type="EMBL" id="RYO80983.1"/>
    </source>
</evidence>
<dbReference type="EMBL" id="QJNU01001017">
    <property type="protein sequence ID" value="RYO80983.1"/>
    <property type="molecule type" value="Genomic_DNA"/>
</dbReference>
<proteinExistence type="predicted"/>